<dbReference type="InterPro" id="IPR051781">
    <property type="entry name" value="Metallo-dep_Hydrolase"/>
</dbReference>
<protein>
    <submittedName>
        <fullName evidence="2">AbmM</fullName>
    </submittedName>
    <submittedName>
        <fullName evidence="3">Amidohydrolase family protein</fullName>
    </submittedName>
</protein>
<keyword evidence="4" id="KW-1185">Reference proteome</keyword>
<dbReference type="Pfam" id="PF01979">
    <property type="entry name" value="Amidohydro_1"/>
    <property type="match status" value="1"/>
</dbReference>
<dbReference type="AlphaFoldDB" id="A0A2P1BT23"/>
<dbReference type="PANTHER" id="PTHR43135:SF3">
    <property type="entry name" value="ALPHA-D-RIBOSE 1-METHYLPHOSPHONATE 5-TRIPHOSPHATE DIPHOSPHATASE"/>
    <property type="match status" value="1"/>
</dbReference>
<dbReference type="Gene3D" id="2.30.40.10">
    <property type="entry name" value="Urease, subunit C, domain 1"/>
    <property type="match status" value="1"/>
</dbReference>
<accession>A0A2P1BT23</accession>
<proteinExistence type="predicted"/>
<reference evidence="3 4" key="2">
    <citation type="submission" date="2020-03" db="EMBL/GenBank/DDBJ databases">
        <title>Genome mining and metabolic profiling illuminate the polycyclic tetramate macrolactams from Streptomyces koyangensis SCSIO 5802.</title>
        <authorList>
            <person name="Ding W."/>
        </authorList>
    </citation>
    <scope>NUCLEOTIDE SEQUENCE [LARGE SCALE GENOMIC DNA]</scope>
    <source>
        <strain evidence="3 4">SCSIO 5802</strain>
    </source>
</reference>
<evidence type="ECO:0000313" key="4">
    <source>
        <dbReference type="Proteomes" id="UP000596311"/>
    </source>
</evidence>
<name>A0A2P1BT23_9ACTN</name>
<dbReference type="InterPro" id="IPR032466">
    <property type="entry name" value="Metal_Hydrolase"/>
</dbReference>
<dbReference type="InterPro" id="IPR011059">
    <property type="entry name" value="Metal-dep_hydrolase_composite"/>
</dbReference>
<dbReference type="SUPFAM" id="SSF51338">
    <property type="entry name" value="Composite domain of metallo-dependent hydrolases"/>
    <property type="match status" value="1"/>
</dbReference>
<feature type="domain" description="Amidohydrolase-related" evidence="1">
    <location>
        <begin position="63"/>
        <end position="399"/>
    </location>
</feature>
<reference evidence="2" key="1">
    <citation type="journal article" date="2018" name="Microb. Cell Fact.">
        <title>Characterization and heterologous expression of the neoabyssomicin/abyssomicin biosynthetic gene cluster from Streptomyces koyangensis SCSIO 5802.</title>
        <authorList>
            <person name="Tu J."/>
            <person name="Li S."/>
            <person name="Chen J."/>
            <person name="Song Y."/>
            <person name="Fu S."/>
            <person name="Ju J."/>
            <person name="Li Q."/>
        </authorList>
    </citation>
    <scope>NUCLEOTIDE SEQUENCE</scope>
    <source>
        <strain evidence="2">SCSIO 5802</strain>
    </source>
</reference>
<dbReference type="RefSeq" id="WP_203215843.1">
    <property type="nucleotide sequence ID" value="NZ_CP049945.1"/>
</dbReference>
<organism evidence="2">
    <name type="scientific">Streptomyces koyangensis</name>
    <dbReference type="NCBI Taxonomy" id="188770"/>
    <lineage>
        <taxon>Bacteria</taxon>
        <taxon>Bacillati</taxon>
        <taxon>Actinomycetota</taxon>
        <taxon>Actinomycetes</taxon>
        <taxon>Kitasatosporales</taxon>
        <taxon>Streptomycetaceae</taxon>
        <taxon>Streptomyces</taxon>
        <taxon>Streptomyces aurantiacus group</taxon>
    </lineage>
</organism>
<dbReference type="EMBL" id="MG243704">
    <property type="protein sequence ID" value="AVI57417.1"/>
    <property type="molecule type" value="Genomic_DNA"/>
</dbReference>
<dbReference type="Gene3D" id="3.20.20.140">
    <property type="entry name" value="Metal-dependent hydrolases"/>
    <property type="match status" value="1"/>
</dbReference>
<dbReference type="EMBL" id="CP049945">
    <property type="protein sequence ID" value="QRF05043.1"/>
    <property type="molecule type" value="Genomic_DNA"/>
</dbReference>
<dbReference type="GO" id="GO:0016810">
    <property type="term" value="F:hydrolase activity, acting on carbon-nitrogen (but not peptide) bonds"/>
    <property type="evidence" value="ECO:0007669"/>
    <property type="project" value="InterPro"/>
</dbReference>
<evidence type="ECO:0000313" key="2">
    <source>
        <dbReference type="EMBL" id="AVI57417.1"/>
    </source>
</evidence>
<evidence type="ECO:0000259" key="1">
    <source>
        <dbReference type="Pfam" id="PF01979"/>
    </source>
</evidence>
<dbReference type="PANTHER" id="PTHR43135">
    <property type="entry name" value="ALPHA-D-RIBOSE 1-METHYLPHOSPHONATE 5-TRIPHOSPHATE DIPHOSPHATASE"/>
    <property type="match status" value="1"/>
</dbReference>
<dbReference type="InterPro" id="IPR006680">
    <property type="entry name" value="Amidohydro-rel"/>
</dbReference>
<gene>
    <name evidence="3" type="ORF">G9U55_24700</name>
</gene>
<dbReference type="Proteomes" id="UP000596311">
    <property type="component" value="Chromosome"/>
</dbReference>
<sequence>MTTPPATDRVLLAALLLPGPRGEAVPDAAVVVRDGLIADAGPREQVLARTDPRTPVLDLAGRTLLPGFIDAHAHLVFDASPEPVAALRAADDRSVLLAMAGRARALLDAGVTTVRDLGDRSYLSLALRDAVADGTLAGPRILTAGPPLTITGGHCWFLGGEADGEEEVRRAARARLRAGTDWIKVMATGGTFTPGGPPPWRSQYGLPELTAAAEEAHRFGRRAAAHVHGTAGIEDAVAAGFDTLEHCSFSTGAGVATDRDAARRLADRLAARDTAVCPTLSGGLRDKLPDLGEELVQRVLDQIGLLHRHGVRVIAGTDAGMPGSGFGRFAEGLDWFAEAGLSTAEVLESATTGAAHALGLADRTGRIAPGLDADLLVVDDDPRTSPATLRTPHAVFARGRLHRPHDSVEGSLR</sequence>
<evidence type="ECO:0000313" key="3">
    <source>
        <dbReference type="EMBL" id="QRF05043.1"/>
    </source>
</evidence>
<dbReference type="SUPFAM" id="SSF51556">
    <property type="entry name" value="Metallo-dependent hydrolases"/>
    <property type="match status" value="1"/>
</dbReference>